<keyword evidence="2" id="KW-1185">Reference proteome</keyword>
<dbReference type="AlphaFoldDB" id="A0A369QM98"/>
<dbReference type="Proteomes" id="UP000253919">
    <property type="component" value="Unassembled WGS sequence"/>
</dbReference>
<name>A0A369QM98_9BACT</name>
<gene>
    <name evidence="1" type="ORF">AHMF7616_04122</name>
</gene>
<dbReference type="OrthoDB" id="1114934at2"/>
<evidence type="ECO:0000313" key="2">
    <source>
        <dbReference type="Proteomes" id="UP000253919"/>
    </source>
</evidence>
<organism evidence="1 2">
    <name type="scientific">Adhaeribacter pallidiroseus</name>
    <dbReference type="NCBI Taxonomy" id="2072847"/>
    <lineage>
        <taxon>Bacteria</taxon>
        <taxon>Pseudomonadati</taxon>
        <taxon>Bacteroidota</taxon>
        <taxon>Cytophagia</taxon>
        <taxon>Cytophagales</taxon>
        <taxon>Hymenobacteraceae</taxon>
        <taxon>Adhaeribacter</taxon>
    </lineage>
</organism>
<reference evidence="1 2" key="1">
    <citation type="submission" date="2018-04" db="EMBL/GenBank/DDBJ databases">
        <title>Adhaeribacter sp. HMF7616 genome sequencing and assembly.</title>
        <authorList>
            <person name="Kang H."/>
            <person name="Kang J."/>
            <person name="Cha I."/>
            <person name="Kim H."/>
            <person name="Joh K."/>
        </authorList>
    </citation>
    <scope>NUCLEOTIDE SEQUENCE [LARGE SCALE GENOMIC DNA]</scope>
    <source>
        <strain evidence="1 2">HMF7616</strain>
    </source>
</reference>
<dbReference type="RefSeq" id="WP_115374490.1">
    <property type="nucleotide sequence ID" value="NZ_QASA01000001.1"/>
</dbReference>
<evidence type="ECO:0008006" key="3">
    <source>
        <dbReference type="Google" id="ProtNLM"/>
    </source>
</evidence>
<protein>
    <recommendedName>
        <fullName evidence="3">Adhesin domain-containing protein</fullName>
    </recommendedName>
</protein>
<dbReference type="EMBL" id="QASA01000001">
    <property type="protein sequence ID" value="RDC65492.1"/>
    <property type="molecule type" value="Genomic_DNA"/>
</dbReference>
<accession>A0A369QM98</accession>
<sequence>MTYLINNGRLNDALQPTFTAENGVARIDVTFDREKMKTGRAEDCPDSQRNLNHYYQDGVAIFTCQQIDYEVFVPRDADVTVKSVHCSMELRGLTGPVRAKSVHGFVDMNWPDKKGAAVTLKTVHGDVFSNLAIQFSGKKDEQRLSGLVNGGGTAINLETIHNNVYLRQQK</sequence>
<evidence type="ECO:0000313" key="1">
    <source>
        <dbReference type="EMBL" id="RDC65492.1"/>
    </source>
</evidence>
<proteinExistence type="predicted"/>
<comment type="caution">
    <text evidence="1">The sequence shown here is derived from an EMBL/GenBank/DDBJ whole genome shotgun (WGS) entry which is preliminary data.</text>
</comment>